<proteinExistence type="predicted"/>
<gene>
    <name evidence="1" type="ORF">CLOSTMETH_03365</name>
</gene>
<evidence type="ECO:0008006" key="3">
    <source>
        <dbReference type="Google" id="ProtNLM"/>
    </source>
</evidence>
<comment type="caution">
    <text evidence="1">The sequence shown here is derived from an EMBL/GenBank/DDBJ whole genome shotgun (WGS) entry which is preliminary data.</text>
</comment>
<keyword evidence="2" id="KW-1185">Reference proteome</keyword>
<protein>
    <recommendedName>
        <fullName evidence="3">DUF1540 domain-containing protein</fullName>
    </recommendedName>
</protein>
<dbReference type="Proteomes" id="UP000003340">
    <property type="component" value="Unassembled WGS sequence"/>
</dbReference>
<dbReference type="HOGENOM" id="CLU_2952214_0_0_9"/>
<sequence>MNLITCSSNCIHQKDGYCTLDKPSHITGSAVGGCCYFESGRRKNYKNRRNKLTKNNRYG</sequence>
<accession>C0EHM0</accession>
<dbReference type="EMBL" id="ACEC01000118">
    <property type="protein sequence ID" value="EEG29038.1"/>
    <property type="molecule type" value="Genomic_DNA"/>
</dbReference>
<organism evidence="1 2">
    <name type="scientific">[Clostridium] methylpentosum DSM 5476</name>
    <dbReference type="NCBI Taxonomy" id="537013"/>
    <lineage>
        <taxon>Bacteria</taxon>
        <taxon>Bacillati</taxon>
        <taxon>Bacillota</taxon>
        <taxon>Clostridia</taxon>
        <taxon>Eubacteriales</taxon>
        <taxon>Oscillospiraceae</taxon>
        <taxon>Oscillospiraceae incertae sedis</taxon>
    </lineage>
</organism>
<reference evidence="1 2" key="2">
    <citation type="submission" date="2009-02" db="EMBL/GenBank/DDBJ databases">
        <title>Draft genome sequence of Clostridium methylpentosum (DSM 5476).</title>
        <authorList>
            <person name="Sudarsanam P."/>
            <person name="Ley R."/>
            <person name="Guruge J."/>
            <person name="Turnbaugh P.J."/>
            <person name="Mahowald M."/>
            <person name="Liep D."/>
            <person name="Gordon J."/>
        </authorList>
    </citation>
    <scope>NUCLEOTIDE SEQUENCE [LARGE SCALE GENOMIC DNA]</scope>
    <source>
        <strain evidence="1 2">DSM 5476</strain>
    </source>
</reference>
<evidence type="ECO:0000313" key="2">
    <source>
        <dbReference type="Proteomes" id="UP000003340"/>
    </source>
</evidence>
<evidence type="ECO:0000313" key="1">
    <source>
        <dbReference type="EMBL" id="EEG29038.1"/>
    </source>
</evidence>
<dbReference type="STRING" id="537013.CLOSTMETH_03365"/>
<reference evidence="1 2" key="1">
    <citation type="submission" date="2009-01" db="EMBL/GenBank/DDBJ databases">
        <authorList>
            <person name="Fulton L."/>
            <person name="Clifton S."/>
            <person name="Fulton B."/>
            <person name="Xu J."/>
            <person name="Minx P."/>
            <person name="Pepin K.H."/>
            <person name="Johnson M."/>
            <person name="Bhonagiri V."/>
            <person name="Nash W.E."/>
            <person name="Mardis E.R."/>
            <person name="Wilson R.K."/>
        </authorList>
    </citation>
    <scope>NUCLEOTIDE SEQUENCE [LARGE SCALE GENOMIC DNA]</scope>
    <source>
        <strain evidence="1 2">DSM 5476</strain>
    </source>
</reference>
<name>C0EHM0_9FIRM</name>
<dbReference type="AlphaFoldDB" id="C0EHM0"/>